<dbReference type="Proteomes" id="UP000009022">
    <property type="component" value="Unassembled WGS sequence"/>
</dbReference>
<dbReference type="STRING" id="10228.B3RKL9"/>
<dbReference type="InterPro" id="IPR032675">
    <property type="entry name" value="LRR_dom_sf"/>
</dbReference>
<dbReference type="InterPro" id="IPR057437">
    <property type="entry name" value="PIF1/LRR1_PH"/>
</dbReference>
<dbReference type="RefSeq" id="XP_002108389.1">
    <property type="nucleotide sequence ID" value="XM_002108353.1"/>
</dbReference>
<accession>B3RKL9</accession>
<dbReference type="OMA" id="GELNDWC"/>
<evidence type="ECO:0000256" key="2">
    <source>
        <dbReference type="ARBA" id="ARBA00022737"/>
    </source>
</evidence>
<dbReference type="InterPro" id="IPR050216">
    <property type="entry name" value="LRR_domain-containing"/>
</dbReference>
<dbReference type="SUPFAM" id="SSF52058">
    <property type="entry name" value="L domain-like"/>
    <property type="match status" value="1"/>
</dbReference>
<evidence type="ECO:0000313" key="5">
    <source>
        <dbReference type="EMBL" id="EDV29187.1"/>
    </source>
</evidence>
<dbReference type="Pfam" id="PF13855">
    <property type="entry name" value="LRR_8"/>
    <property type="match status" value="1"/>
</dbReference>
<evidence type="ECO:0000259" key="4">
    <source>
        <dbReference type="Pfam" id="PF25344"/>
    </source>
</evidence>
<dbReference type="PhylomeDB" id="B3RKL9"/>
<dbReference type="HOGENOM" id="CLU_053349_1_0_1"/>
<evidence type="ECO:0000313" key="6">
    <source>
        <dbReference type="Proteomes" id="UP000009022"/>
    </source>
</evidence>
<keyword evidence="2" id="KW-0677">Repeat</keyword>
<keyword evidence="6" id="KW-1185">Reference proteome</keyword>
<evidence type="ECO:0000256" key="3">
    <source>
        <dbReference type="ARBA" id="ARBA00023242"/>
    </source>
</evidence>
<dbReference type="GeneID" id="6750332"/>
<dbReference type="eggNOG" id="KOG0619">
    <property type="taxonomic scope" value="Eukaryota"/>
</dbReference>
<evidence type="ECO:0000256" key="1">
    <source>
        <dbReference type="ARBA" id="ARBA00022614"/>
    </source>
</evidence>
<feature type="domain" description="PIF1/LRR1 pleckstrin homology" evidence="4">
    <location>
        <begin position="1"/>
        <end position="131"/>
    </location>
</feature>
<dbReference type="OrthoDB" id="17912at2759"/>
<dbReference type="Pfam" id="PF25344">
    <property type="entry name" value="PH_LRR1"/>
    <property type="match status" value="1"/>
</dbReference>
<proteinExistence type="predicted"/>
<protein>
    <recommendedName>
        <fullName evidence="4">PIF1/LRR1 pleckstrin homology domain-containing protein</fullName>
    </recommendedName>
</protein>
<keyword evidence="3" id="KW-0539">Nucleus</keyword>
<sequence>MKVVADVEVVSRDVALRGISYKSRSSRSVLTIGNKTKPLSIHIKQDQCKEKGDLLLLVCTRSNPSGRQYKLKGNVEQLFGKFIHDGKGTIRLKSPPVDLCLSKANPVELKKFLCAIRLCHQDRDTDKLELSLLRPAKTQELEKPQTSMAILSSQEYPVKRPFPSSLEKLIINDCGLKKLEDRIIRLECLKVLDLRNNCLKSLPDAFEGFQNLAELILANNYLTQVPKSLGCDKLAKSLKLLDLTCNGFTVFPMLICNLTSLSTLKIAQNRMTKFPSGISKLANLKQLLASDNQLAVLPHGFTKLSLSHIDLSDNPLSIEVLPLVKKYNMPVPNLSELALREVWKRLQERKTCQWCHGSCFLARIDVTTSMDLHLIAHTVTAVDQTNRMVVPYLISLCSERCYHRWSIRNYRQMNV</sequence>
<dbReference type="KEGG" id="tad:TRIADDRAFT_52818"/>
<gene>
    <name evidence="5" type="ORF">TRIADDRAFT_52818</name>
</gene>
<dbReference type="GO" id="GO:0005737">
    <property type="term" value="C:cytoplasm"/>
    <property type="evidence" value="ECO:0000318"/>
    <property type="project" value="GO_Central"/>
</dbReference>
<dbReference type="EMBL" id="DS985241">
    <property type="protein sequence ID" value="EDV29187.1"/>
    <property type="molecule type" value="Genomic_DNA"/>
</dbReference>
<dbReference type="AlphaFoldDB" id="B3RKL9"/>
<dbReference type="SMART" id="SM00369">
    <property type="entry name" value="LRR_TYP"/>
    <property type="match status" value="4"/>
</dbReference>
<dbReference type="InterPro" id="IPR001611">
    <property type="entry name" value="Leu-rich_rpt"/>
</dbReference>
<keyword evidence="1" id="KW-0433">Leucine-rich repeat</keyword>
<name>B3RKL9_TRIAD</name>
<dbReference type="InParanoid" id="B3RKL9"/>
<organism evidence="5 6">
    <name type="scientific">Trichoplax adhaerens</name>
    <name type="common">Trichoplax reptans</name>
    <dbReference type="NCBI Taxonomy" id="10228"/>
    <lineage>
        <taxon>Eukaryota</taxon>
        <taxon>Metazoa</taxon>
        <taxon>Placozoa</taxon>
        <taxon>Uniplacotomia</taxon>
        <taxon>Trichoplacea</taxon>
        <taxon>Trichoplacidae</taxon>
        <taxon>Trichoplax</taxon>
    </lineage>
</organism>
<dbReference type="PANTHER" id="PTHR48051:SF52">
    <property type="entry name" value="LEUCINE-RICH REPEAT PROTEIN 1"/>
    <property type="match status" value="1"/>
</dbReference>
<dbReference type="PANTHER" id="PTHR48051">
    <property type="match status" value="1"/>
</dbReference>
<reference evidence="5 6" key="1">
    <citation type="journal article" date="2008" name="Nature">
        <title>The Trichoplax genome and the nature of placozoans.</title>
        <authorList>
            <person name="Srivastava M."/>
            <person name="Begovic E."/>
            <person name="Chapman J."/>
            <person name="Putnam N.H."/>
            <person name="Hellsten U."/>
            <person name="Kawashima T."/>
            <person name="Kuo A."/>
            <person name="Mitros T."/>
            <person name="Salamov A."/>
            <person name="Carpenter M.L."/>
            <person name="Signorovitch A.Y."/>
            <person name="Moreno M.A."/>
            <person name="Kamm K."/>
            <person name="Grimwood J."/>
            <person name="Schmutz J."/>
            <person name="Shapiro H."/>
            <person name="Grigoriev I.V."/>
            <person name="Buss L.W."/>
            <person name="Schierwater B."/>
            <person name="Dellaporta S.L."/>
            <person name="Rokhsar D.S."/>
        </authorList>
    </citation>
    <scope>NUCLEOTIDE SEQUENCE [LARGE SCALE GENOMIC DNA]</scope>
    <source>
        <strain evidence="5 6">Grell-BS-1999</strain>
    </source>
</reference>
<dbReference type="InterPro" id="IPR003591">
    <property type="entry name" value="Leu-rich_rpt_typical-subtyp"/>
</dbReference>
<dbReference type="CTD" id="6750332"/>
<dbReference type="FunCoup" id="B3RKL9">
    <property type="interactions" value="311"/>
</dbReference>
<dbReference type="Gene3D" id="3.80.10.10">
    <property type="entry name" value="Ribonuclease Inhibitor"/>
    <property type="match status" value="2"/>
</dbReference>